<keyword evidence="2" id="KW-0812">Transmembrane</keyword>
<dbReference type="PANTHER" id="PTHR31600">
    <property type="entry name" value="TINY MACROCYSTS PROTEIN B-RELATED"/>
    <property type="match status" value="1"/>
</dbReference>
<dbReference type="Pfam" id="PF25474">
    <property type="entry name" value="TPR_TmcB"/>
    <property type="match status" value="1"/>
</dbReference>
<sequence>MKTTNFSNQLRGEGESENLITIISVIQSMYYICLQKFPSSTRLRILYSLYLLDITKSKQQAIQELNNAQLEIPALDEQFIIFRYQTIIENELITGNGKNQKGEQNESVNELSIQNYLQACRQNIEKSASMHTEFWSQLQDQTPDLGKLSELGFKINIINSRVEDYYNKLIQLTYCMPAIQRYYAKFLIQILHDKEKGNQILEKMFFSNAKGNLNMIDMENEPRPTIFMSAEDDSFCQIKNANLAAGCALGYSKIEIINRNIKVIMPHLYAQYHNSFIYNYLNTLEPQILGIERYLPAKTKQDYLLPINVNVRNVPSLIHGLQFSGQFFIDKHLNITCHMIIDTEGLLLNISSSSLPILDINVKKVEKNKYQVDEIIPGFFEKLGDEKEGLLSKHGLKVDCFNLKIRKKPKPFNASVSVIKINFRQVNLQGYLVKIQKTKDLFTLEEEQKMHIHNSTIKKHLFLNYNRETGEYYGQIENGPPSRGHSHLNTSNVQDLSATRLNSDVDRSKINDKSIIKDSKGMTTNNNITIRKQQNLVQSQNTPINNNHIQVSQKFSNSDQENMDRVLDEDGNEILVPQFKNWGEKIRTVRFINGKQYDIEDLKREEEDVVEQLQQEEIQNMENQGIDKFGNQVEDEKQGFQVQKLFKKKTVFVKFIKESKYLKVKSMINLRYYSACVVFTMCVLALINYFVIVNILNQSSERYNLVSLSYRQISNSQSILSNILQIYAENKYKDPSSYDNTLISQAKKSIRFALNDLEDIQNYLQANTLSINEDHKQLLQENIVPMRFKLDSEYGYELYNLNEATQQIITKVNSLEILTLFLDIPQKKIKTFFKRCEEFSKSAQQGNEEEINSDEKLFNLSDDEDNKLLNHGRNKGKINHKNGKVFFIPFLICAIVFLVYFVLSYILSKNLSNKYYIFVKEYNYTNTAEGFMGFSNNALRQLLIDENFTVLNGTQLQNYVEDSVLNMYSIMSGIQSEYTENLKYHYTEYIDAFQNVMIKDRDTNTCDILVNRKNVSQTICEQFMDNAMLQGFSIALARHFENFRILQSQFEYEKSIDPSYANNGTLFYQSIVTQMYEMQEDYISNLFRYLIEQFQSSLEVLQTNSNGAKVTILICCIILIIFIYLILWVPLISNINVEIVRIRSMITMIPLDVCASTPSIRIILGKYITNDFEK</sequence>
<reference evidence="4 5" key="1">
    <citation type="journal article" date="2015" name="Sci. Rep.">
        <title>Genome of the facultative scuticociliatosis pathogen Pseudocohnilembus persalinus provides insight into its virulence through horizontal gene transfer.</title>
        <authorList>
            <person name="Xiong J."/>
            <person name="Wang G."/>
            <person name="Cheng J."/>
            <person name="Tian M."/>
            <person name="Pan X."/>
            <person name="Warren A."/>
            <person name="Jiang C."/>
            <person name="Yuan D."/>
            <person name="Miao W."/>
        </authorList>
    </citation>
    <scope>NUCLEOTIDE SEQUENCE [LARGE SCALE GENOMIC DNA]</scope>
    <source>
        <strain evidence="4">36N120E</strain>
    </source>
</reference>
<dbReference type="EMBL" id="LDAU01000110">
    <property type="protein sequence ID" value="KRX05234.1"/>
    <property type="molecule type" value="Genomic_DNA"/>
</dbReference>
<dbReference type="Gene3D" id="3.30.450.20">
    <property type="entry name" value="PAS domain"/>
    <property type="match status" value="1"/>
</dbReference>
<dbReference type="PANTHER" id="PTHR31600:SF2">
    <property type="entry name" value="GAMETE ENRICHED GENE 10 PROTEIN-RELATED"/>
    <property type="match status" value="1"/>
</dbReference>
<keyword evidence="1" id="KW-0175">Coiled coil</keyword>
<feature type="domain" description="TmcB/TmcC TPR repeats" evidence="3">
    <location>
        <begin position="97"/>
        <end position="203"/>
    </location>
</feature>
<accession>A0A0V0QSF7</accession>
<dbReference type="OrthoDB" id="542352at2759"/>
<evidence type="ECO:0000256" key="1">
    <source>
        <dbReference type="SAM" id="Coils"/>
    </source>
</evidence>
<dbReference type="OMA" id="QYEDIYN"/>
<dbReference type="SUPFAM" id="SSF55785">
    <property type="entry name" value="PYP-like sensor domain (PAS domain)"/>
    <property type="match status" value="1"/>
</dbReference>
<evidence type="ECO:0000256" key="2">
    <source>
        <dbReference type="SAM" id="Phobius"/>
    </source>
</evidence>
<name>A0A0V0QSF7_PSEPJ</name>
<organism evidence="4 5">
    <name type="scientific">Pseudocohnilembus persalinus</name>
    <name type="common">Ciliate</name>
    <dbReference type="NCBI Taxonomy" id="266149"/>
    <lineage>
        <taxon>Eukaryota</taxon>
        <taxon>Sar</taxon>
        <taxon>Alveolata</taxon>
        <taxon>Ciliophora</taxon>
        <taxon>Intramacronucleata</taxon>
        <taxon>Oligohymenophorea</taxon>
        <taxon>Scuticociliatia</taxon>
        <taxon>Philasterida</taxon>
        <taxon>Pseudocohnilembidae</taxon>
        <taxon>Pseudocohnilembus</taxon>
    </lineage>
</organism>
<protein>
    <submittedName>
        <fullName evidence="4">PAS domain</fullName>
    </submittedName>
</protein>
<feature type="transmembrane region" description="Helical" evidence="2">
    <location>
        <begin position="885"/>
        <end position="907"/>
    </location>
</feature>
<dbReference type="InParanoid" id="A0A0V0QSF7"/>
<feature type="transmembrane region" description="Helical" evidence="2">
    <location>
        <begin position="672"/>
        <end position="696"/>
    </location>
</feature>
<dbReference type="AlphaFoldDB" id="A0A0V0QSF7"/>
<evidence type="ECO:0000313" key="4">
    <source>
        <dbReference type="EMBL" id="KRX05234.1"/>
    </source>
</evidence>
<dbReference type="InterPro" id="IPR057352">
    <property type="entry name" value="TPR_TmcB/C"/>
</dbReference>
<dbReference type="InterPro" id="IPR035965">
    <property type="entry name" value="PAS-like_dom_sf"/>
</dbReference>
<feature type="transmembrane region" description="Helical" evidence="2">
    <location>
        <begin position="1110"/>
        <end position="1133"/>
    </location>
</feature>
<dbReference type="Proteomes" id="UP000054937">
    <property type="component" value="Unassembled WGS sequence"/>
</dbReference>
<keyword evidence="5" id="KW-1185">Reference proteome</keyword>
<gene>
    <name evidence="4" type="ORF">PPERSA_06868</name>
</gene>
<evidence type="ECO:0000259" key="3">
    <source>
        <dbReference type="Pfam" id="PF25474"/>
    </source>
</evidence>
<evidence type="ECO:0000313" key="5">
    <source>
        <dbReference type="Proteomes" id="UP000054937"/>
    </source>
</evidence>
<keyword evidence="2" id="KW-0472">Membrane</keyword>
<keyword evidence="2" id="KW-1133">Transmembrane helix</keyword>
<proteinExistence type="predicted"/>
<comment type="caution">
    <text evidence="4">The sequence shown here is derived from an EMBL/GenBank/DDBJ whole genome shotgun (WGS) entry which is preliminary data.</text>
</comment>
<feature type="coiled-coil region" evidence="1">
    <location>
        <begin position="51"/>
        <end position="78"/>
    </location>
</feature>
<dbReference type="InterPro" id="IPR052994">
    <property type="entry name" value="Tiny_macrocysts_regulators"/>
</dbReference>